<accession>A0ABX6N7N9</accession>
<dbReference type="Proteomes" id="UP000501130">
    <property type="component" value="Chromosome"/>
</dbReference>
<reference evidence="1 2" key="1">
    <citation type="submission" date="2020-05" db="EMBL/GenBank/DDBJ databases">
        <title>Compete genome of Limnobacter sp. SAORIC-580.</title>
        <authorList>
            <person name="Song J."/>
            <person name="Cho J.-C."/>
        </authorList>
    </citation>
    <scope>NUCLEOTIDE SEQUENCE [LARGE SCALE GENOMIC DNA]</scope>
    <source>
        <strain evidence="1 2">SAORIC-580</strain>
    </source>
</reference>
<proteinExistence type="predicted"/>
<evidence type="ECO:0000313" key="1">
    <source>
        <dbReference type="EMBL" id="QJR30449.1"/>
    </source>
</evidence>
<dbReference type="EMBL" id="CP053084">
    <property type="protein sequence ID" value="QJR30449.1"/>
    <property type="molecule type" value="Genomic_DNA"/>
</dbReference>
<dbReference type="SUPFAM" id="SSF57850">
    <property type="entry name" value="RING/U-box"/>
    <property type="match status" value="1"/>
</dbReference>
<sequence>MINAAECPICYEIPSPKNNPEIELCNNQHTACTNCARKLANQAIAQGMDPRCMMCRAPITASNILVNPIDAALHRLREEPSNPNYWAQLGLTLGTDEHVIFQGKAYSKQRCFNKAAKLSA</sequence>
<name>A0ABX6N7N9_9BURK</name>
<dbReference type="Gene3D" id="3.30.40.10">
    <property type="entry name" value="Zinc/RING finger domain, C3HC4 (zinc finger)"/>
    <property type="match status" value="1"/>
</dbReference>
<keyword evidence="2" id="KW-1185">Reference proteome</keyword>
<evidence type="ECO:0000313" key="2">
    <source>
        <dbReference type="Proteomes" id="UP000501130"/>
    </source>
</evidence>
<dbReference type="InterPro" id="IPR013083">
    <property type="entry name" value="Znf_RING/FYVE/PHD"/>
</dbReference>
<gene>
    <name evidence="1" type="ORF">HKT17_12460</name>
</gene>
<protein>
    <recommendedName>
        <fullName evidence="3">RING-type domain-containing protein</fullName>
    </recommendedName>
</protein>
<organism evidence="1 2">
    <name type="scientific">Limnobacter profundi</name>
    <dbReference type="NCBI Taxonomy" id="2732163"/>
    <lineage>
        <taxon>Bacteria</taxon>
        <taxon>Pseudomonadati</taxon>
        <taxon>Pseudomonadota</taxon>
        <taxon>Betaproteobacteria</taxon>
        <taxon>Burkholderiales</taxon>
        <taxon>Burkholderiaceae</taxon>
        <taxon>Limnobacter</taxon>
    </lineage>
</organism>
<evidence type="ECO:0008006" key="3">
    <source>
        <dbReference type="Google" id="ProtNLM"/>
    </source>
</evidence>